<evidence type="ECO:0000313" key="1">
    <source>
        <dbReference type="EMBL" id="KAJ8041272.1"/>
    </source>
</evidence>
<organism evidence="1 2">
    <name type="scientific">Holothuria leucospilota</name>
    <name type="common">Black long sea cucumber</name>
    <name type="synonym">Mertensiothuria leucospilota</name>
    <dbReference type="NCBI Taxonomy" id="206669"/>
    <lineage>
        <taxon>Eukaryota</taxon>
        <taxon>Metazoa</taxon>
        <taxon>Echinodermata</taxon>
        <taxon>Eleutherozoa</taxon>
        <taxon>Echinozoa</taxon>
        <taxon>Holothuroidea</taxon>
        <taxon>Aspidochirotacea</taxon>
        <taxon>Aspidochirotida</taxon>
        <taxon>Holothuriidae</taxon>
        <taxon>Holothuria</taxon>
    </lineage>
</organism>
<reference evidence="1" key="1">
    <citation type="submission" date="2021-10" db="EMBL/GenBank/DDBJ databases">
        <title>Tropical sea cucumber genome reveals ecological adaptation and Cuvierian tubules defense mechanism.</title>
        <authorList>
            <person name="Chen T."/>
        </authorList>
    </citation>
    <scope>NUCLEOTIDE SEQUENCE</scope>
    <source>
        <strain evidence="1">Nanhai2018</strain>
        <tissue evidence="1">Muscle</tissue>
    </source>
</reference>
<gene>
    <name evidence="1" type="ORF">HOLleu_12044</name>
</gene>
<protein>
    <submittedName>
        <fullName evidence="1">Uncharacterized protein</fullName>
    </submittedName>
</protein>
<accession>A0A9Q1CAB3</accession>
<comment type="caution">
    <text evidence="1">The sequence shown here is derived from an EMBL/GenBank/DDBJ whole genome shotgun (WGS) entry which is preliminary data.</text>
</comment>
<dbReference type="Proteomes" id="UP001152320">
    <property type="component" value="Chromosome 5"/>
</dbReference>
<keyword evidence="2" id="KW-1185">Reference proteome</keyword>
<sequence length="50" mass="5460">MSCGKAPGTDAIPAEIYKEGGPTVIQRLTQLFQVIWNDAQLPQQFKDAAI</sequence>
<evidence type="ECO:0000313" key="2">
    <source>
        <dbReference type="Proteomes" id="UP001152320"/>
    </source>
</evidence>
<name>A0A9Q1CAB3_HOLLE</name>
<dbReference type="EMBL" id="JAIZAY010000005">
    <property type="protein sequence ID" value="KAJ8041272.1"/>
    <property type="molecule type" value="Genomic_DNA"/>
</dbReference>
<dbReference type="AlphaFoldDB" id="A0A9Q1CAB3"/>
<proteinExistence type="predicted"/>
<dbReference type="OrthoDB" id="410381at2759"/>